<dbReference type="GO" id="GO:0006401">
    <property type="term" value="P:RNA catabolic process"/>
    <property type="evidence" value="ECO:0000318"/>
    <property type="project" value="GO_Central"/>
</dbReference>
<dbReference type="SMART" id="SM00490">
    <property type="entry name" value="HELICc"/>
    <property type="match status" value="1"/>
</dbReference>
<dbReference type="InterPro" id="IPR012961">
    <property type="entry name" value="Ski2/MTR4_C"/>
</dbReference>
<evidence type="ECO:0000256" key="3">
    <source>
        <dbReference type="ARBA" id="ARBA00022806"/>
    </source>
</evidence>
<dbReference type="InterPro" id="IPR050699">
    <property type="entry name" value="RNA-DNA_Helicase"/>
</dbReference>
<evidence type="ECO:0000256" key="4">
    <source>
        <dbReference type="ARBA" id="ARBA00022840"/>
    </source>
</evidence>
<dbReference type="Pfam" id="PF13234">
    <property type="entry name" value="MTR4_beta-barrel"/>
    <property type="match status" value="1"/>
</dbReference>
<organism evidence="7 8">
    <name type="scientific">Trichomonas vaginalis (strain ATCC PRA-98 / G3)</name>
    <dbReference type="NCBI Taxonomy" id="412133"/>
    <lineage>
        <taxon>Eukaryota</taxon>
        <taxon>Metamonada</taxon>
        <taxon>Parabasalia</taxon>
        <taxon>Trichomonadida</taxon>
        <taxon>Trichomonadidae</taxon>
        <taxon>Trichomonas</taxon>
    </lineage>
</organism>
<dbReference type="VEuPathDB" id="TrichDB:TVAG_430770"/>
<reference evidence="7" key="2">
    <citation type="journal article" date="2007" name="Science">
        <title>Draft genome sequence of the sexually transmitted pathogen Trichomonas vaginalis.</title>
        <authorList>
            <person name="Carlton J.M."/>
            <person name="Hirt R.P."/>
            <person name="Silva J.C."/>
            <person name="Delcher A.L."/>
            <person name="Schatz M."/>
            <person name="Zhao Q."/>
            <person name="Wortman J.R."/>
            <person name="Bidwell S.L."/>
            <person name="Alsmark U.C.M."/>
            <person name="Besteiro S."/>
            <person name="Sicheritz-Ponten T."/>
            <person name="Noel C.J."/>
            <person name="Dacks J.B."/>
            <person name="Foster P.G."/>
            <person name="Simillion C."/>
            <person name="Van de Peer Y."/>
            <person name="Miranda-Saavedra D."/>
            <person name="Barton G.J."/>
            <person name="Westrop G.D."/>
            <person name="Mueller S."/>
            <person name="Dessi D."/>
            <person name="Fiori P.L."/>
            <person name="Ren Q."/>
            <person name="Paulsen I."/>
            <person name="Zhang H."/>
            <person name="Bastida-Corcuera F.D."/>
            <person name="Simoes-Barbosa A."/>
            <person name="Brown M.T."/>
            <person name="Hayes R.D."/>
            <person name="Mukherjee M."/>
            <person name="Okumura C.Y."/>
            <person name="Schneider R."/>
            <person name="Smith A.J."/>
            <person name="Vanacova S."/>
            <person name="Villalvazo M."/>
            <person name="Haas B.J."/>
            <person name="Pertea M."/>
            <person name="Feldblyum T.V."/>
            <person name="Utterback T.R."/>
            <person name="Shu C.L."/>
            <person name="Osoegawa K."/>
            <person name="de Jong P.J."/>
            <person name="Hrdy I."/>
            <person name="Horvathova L."/>
            <person name="Zubacova Z."/>
            <person name="Dolezal P."/>
            <person name="Malik S.B."/>
            <person name="Logsdon J.M. Jr."/>
            <person name="Henze K."/>
            <person name="Gupta A."/>
            <person name="Wang C.C."/>
            <person name="Dunne R.L."/>
            <person name="Upcroft J.A."/>
            <person name="Upcroft P."/>
            <person name="White O."/>
            <person name="Salzberg S.L."/>
            <person name="Tang P."/>
            <person name="Chiu C.-H."/>
            <person name="Lee Y.-S."/>
            <person name="Embley T.M."/>
            <person name="Coombs G.H."/>
            <person name="Mottram J.C."/>
            <person name="Tachezy J."/>
            <person name="Fraser-Liggett C.M."/>
            <person name="Johnson P.J."/>
        </authorList>
    </citation>
    <scope>NUCLEOTIDE SEQUENCE [LARGE SCALE GENOMIC DNA]</scope>
    <source>
        <strain evidence="7">G3</strain>
    </source>
</reference>
<dbReference type="PANTHER" id="PTHR12131">
    <property type="entry name" value="ATP-DEPENDENT RNA AND DNA HELICASE"/>
    <property type="match status" value="1"/>
</dbReference>
<dbReference type="InParanoid" id="A2E3A0"/>
<keyword evidence="3 7" id="KW-0347">Helicase</keyword>
<dbReference type="KEGG" id="tva:4770881"/>
<dbReference type="STRING" id="5722.A2E3A0"/>
<gene>
    <name evidence="7" type="ORF">TVAG_430770</name>
</gene>
<dbReference type="PROSITE" id="PS51192">
    <property type="entry name" value="HELICASE_ATP_BIND_1"/>
    <property type="match status" value="1"/>
</dbReference>
<dbReference type="SUPFAM" id="SSF52540">
    <property type="entry name" value="P-loop containing nucleoside triphosphate hydrolases"/>
    <property type="match status" value="1"/>
</dbReference>
<dbReference type="InterPro" id="IPR001650">
    <property type="entry name" value="Helicase_C-like"/>
</dbReference>
<dbReference type="Gene3D" id="3.40.50.300">
    <property type="entry name" value="P-loop containing nucleotide triphosphate hydrolases"/>
    <property type="match status" value="2"/>
</dbReference>
<dbReference type="CDD" id="cd18795">
    <property type="entry name" value="SF2_C_Ski2"/>
    <property type="match status" value="1"/>
</dbReference>
<dbReference type="PROSITE" id="PS51194">
    <property type="entry name" value="HELICASE_CTER"/>
    <property type="match status" value="1"/>
</dbReference>
<dbReference type="Pfam" id="PF00270">
    <property type="entry name" value="DEAD"/>
    <property type="match status" value="1"/>
</dbReference>
<dbReference type="GO" id="GO:0031499">
    <property type="term" value="C:TRAMP complex"/>
    <property type="evidence" value="ECO:0000318"/>
    <property type="project" value="GO_Central"/>
</dbReference>
<dbReference type="RefSeq" id="XP_001325133.1">
    <property type="nucleotide sequence ID" value="XM_001325098.1"/>
</dbReference>
<dbReference type="GO" id="GO:0003724">
    <property type="term" value="F:RNA helicase activity"/>
    <property type="evidence" value="ECO:0000318"/>
    <property type="project" value="GO_Central"/>
</dbReference>
<dbReference type="VEuPathDB" id="TrichDB:TVAGG3_1017600"/>
<evidence type="ECO:0000259" key="6">
    <source>
        <dbReference type="PROSITE" id="PS51194"/>
    </source>
</evidence>
<evidence type="ECO:0000259" key="5">
    <source>
        <dbReference type="PROSITE" id="PS51192"/>
    </source>
</evidence>
<evidence type="ECO:0000313" key="7">
    <source>
        <dbReference type="EMBL" id="EAY12910.1"/>
    </source>
</evidence>
<keyword evidence="1" id="KW-0547">Nucleotide-binding</keyword>
<dbReference type="OrthoDB" id="64767at2759"/>
<dbReference type="InterPro" id="IPR027417">
    <property type="entry name" value="P-loop_NTPase"/>
</dbReference>
<dbReference type="eggNOG" id="KOG0948">
    <property type="taxonomic scope" value="Eukaryota"/>
</dbReference>
<sequence>MAIYTAPVKSLANQKYSEICEKFPSVGLITGDVSTNPTADVIIMTAEVLRNHLMSNSSLLSRAKHIILDEAHYLGDPQRGYVWEEIIISFQKQMRFVLLSATLPNGNELSQWLSNTTNVETHTITQYHRPVPLRINAVSESHDIDAIKEGDNPPNMLLISEICKQNGILGAPSTKYILPKDPPFYTIASYANDVVKLGYTPLIVFCLSRFRCVQVSKQISGRQSNQALDIFEAASQDWDASIKSSDQYALVHDLIQKGVGIHHSGIIPILRETVELLFSKGLLVVLVATETFALGVNSPARAVMLSSLVKWGGTSFRSISSSEFSQMAGRAGRRGFDTHGDVFIYLTTGTSPEFVSSVIEKKSEVLKSQMRVTSSLVLSCVSCNVDPFAFLKRSFLRYQRNLRLMELKSKNLPEITENEKNIYDYEVLLNQIAQIVLHPKNSRKVLVPGRLVFIVSNGVCWGWSSIVNLDSRGKDVEVIVSAVKDKNGQYVPSSKVEVACLLDVTFPIETIKMISSLTIQNPKTDIGMARASSLLGILDRVYKSYNNQVPLISSNLVTFGKEKLTKLCKDSEEIKKKLTKEELKTIYTGESAAEVVINIKAEITTLENPQEENQIEKIKKSLINLGFINNDNLLELKGRVARLIKLEDPVCLTELLFSAFFFGMQPNMICVVTSCFVESPPKFKCSMTPLTTETWNNLKKSLKKIEDIGLFTMPHKKLMGFAHTFISNGSITSAVKETAGISEGMAVRIAKRMHEIIHMLVEAAKLIGTPELVEAFDGAMEVITNITKLDASLYKLD</sequence>
<dbReference type="Proteomes" id="UP000001542">
    <property type="component" value="Unassembled WGS sequence"/>
</dbReference>
<dbReference type="GO" id="GO:0016787">
    <property type="term" value="F:hydrolase activity"/>
    <property type="evidence" value="ECO:0007669"/>
    <property type="project" value="UniProtKB-KW"/>
</dbReference>
<dbReference type="InterPro" id="IPR011545">
    <property type="entry name" value="DEAD/DEAH_box_helicase_dom"/>
</dbReference>
<dbReference type="EMBL" id="DS113294">
    <property type="protein sequence ID" value="EAY12910.1"/>
    <property type="molecule type" value="Genomic_DNA"/>
</dbReference>
<dbReference type="SMART" id="SM01142">
    <property type="entry name" value="DSHCT"/>
    <property type="match status" value="1"/>
</dbReference>
<evidence type="ECO:0000256" key="1">
    <source>
        <dbReference type="ARBA" id="ARBA00022741"/>
    </source>
</evidence>
<accession>A2E3A0</accession>
<keyword evidence="2" id="KW-0378">Hydrolase</keyword>
<protein>
    <submittedName>
        <fullName evidence="7">Helicase conserved C-terminal domain containing protein</fullName>
    </submittedName>
</protein>
<dbReference type="Pfam" id="PF08148">
    <property type="entry name" value="DSHCT"/>
    <property type="match status" value="1"/>
</dbReference>
<name>A2E3A0_TRIV3</name>
<dbReference type="GO" id="GO:0005524">
    <property type="term" value="F:ATP binding"/>
    <property type="evidence" value="ECO:0007669"/>
    <property type="project" value="UniProtKB-KW"/>
</dbReference>
<dbReference type="Gene3D" id="1.10.3380.30">
    <property type="match status" value="1"/>
</dbReference>
<keyword evidence="4" id="KW-0067">ATP-binding</keyword>
<keyword evidence="8" id="KW-1185">Reference proteome</keyword>
<evidence type="ECO:0000313" key="8">
    <source>
        <dbReference type="Proteomes" id="UP000001542"/>
    </source>
</evidence>
<dbReference type="SMR" id="A2E3A0"/>
<dbReference type="PANTHER" id="PTHR12131:SF7">
    <property type="entry name" value="EXOSOME RNA HELICASE MTR4"/>
    <property type="match status" value="1"/>
</dbReference>
<dbReference type="GO" id="GO:0000460">
    <property type="term" value="P:maturation of 5.8S rRNA"/>
    <property type="evidence" value="ECO:0000318"/>
    <property type="project" value="GO_Central"/>
</dbReference>
<proteinExistence type="predicted"/>
<feature type="domain" description="Helicase C-terminal" evidence="6">
    <location>
        <begin position="193"/>
        <end position="382"/>
    </location>
</feature>
<dbReference type="OMA" id="NSKVWAN"/>
<dbReference type="InterPro" id="IPR025696">
    <property type="entry name" value="Beta-barrel_MTR4"/>
</dbReference>
<evidence type="ECO:0000256" key="2">
    <source>
        <dbReference type="ARBA" id="ARBA00022801"/>
    </source>
</evidence>
<feature type="domain" description="Helicase ATP-binding" evidence="5">
    <location>
        <begin position="1"/>
        <end position="121"/>
    </location>
</feature>
<dbReference type="InterPro" id="IPR014001">
    <property type="entry name" value="Helicase_ATP-bd"/>
</dbReference>
<dbReference type="AlphaFoldDB" id="A2E3A0"/>
<dbReference type="GO" id="GO:0003676">
    <property type="term" value="F:nucleic acid binding"/>
    <property type="evidence" value="ECO:0007669"/>
    <property type="project" value="InterPro"/>
</dbReference>
<reference evidence="7" key="1">
    <citation type="submission" date="2006-10" db="EMBL/GenBank/DDBJ databases">
        <authorList>
            <person name="Amadeo P."/>
            <person name="Zhao Q."/>
            <person name="Wortman J."/>
            <person name="Fraser-Liggett C."/>
            <person name="Carlton J."/>
        </authorList>
    </citation>
    <scope>NUCLEOTIDE SEQUENCE</scope>
    <source>
        <strain evidence="7">G3</strain>
    </source>
</reference>